<dbReference type="GO" id="GO:0015628">
    <property type="term" value="P:protein secretion by the type II secretion system"/>
    <property type="evidence" value="ECO:0007669"/>
    <property type="project" value="InterPro"/>
</dbReference>
<evidence type="ECO:0000256" key="4">
    <source>
        <dbReference type="ARBA" id="ARBA00022481"/>
    </source>
</evidence>
<keyword evidence="8" id="KW-0472">Membrane</keyword>
<reference evidence="12 13" key="1">
    <citation type="submission" date="2018-10" db="EMBL/GenBank/DDBJ databases">
        <title>Transmission dynamics of multidrug resistant bacteria on intensive care unit surfaces.</title>
        <authorList>
            <person name="D'Souza A.W."/>
            <person name="Potter R.F."/>
            <person name="Wallace M."/>
            <person name="Shupe A."/>
            <person name="Patel S."/>
            <person name="Sun S."/>
            <person name="Gul D."/>
            <person name="Kwon J.H."/>
            <person name="Andleeb S."/>
            <person name="Burnham C.-A.D."/>
            <person name="Dantas G."/>
        </authorList>
    </citation>
    <scope>NUCLEOTIDE SEQUENCE [LARGE SCALE GENOMIC DNA]</scope>
    <source>
        <strain evidence="12 13">PO_271</strain>
    </source>
</reference>
<evidence type="ECO:0000256" key="1">
    <source>
        <dbReference type="ARBA" id="ARBA00004377"/>
    </source>
</evidence>
<comment type="similarity">
    <text evidence="9">Belongs to the GSP H family.</text>
</comment>
<evidence type="ECO:0000313" key="12">
    <source>
        <dbReference type="EMBL" id="RRW38047.1"/>
    </source>
</evidence>
<dbReference type="Pfam" id="PF12019">
    <property type="entry name" value="GspH"/>
    <property type="match status" value="1"/>
</dbReference>
<name>A0A3R8X6K1_ECTOL</name>
<dbReference type="NCBIfam" id="TIGR02532">
    <property type="entry name" value="IV_pilin_GFxxxE"/>
    <property type="match status" value="1"/>
</dbReference>
<evidence type="ECO:0000256" key="7">
    <source>
        <dbReference type="ARBA" id="ARBA00022989"/>
    </source>
</evidence>
<dbReference type="GO" id="GO:0015627">
    <property type="term" value="C:type II protein secretion system complex"/>
    <property type="evidence" value="ECO:0007669"/>
    <property type="project" value="InterPro"/>
</dbReference>
<dbReference type="RefSeq" id="WP_125873823.1">
    <property type="nucleotide sequence ID" value="NZ_RHRS01000010.1"/>
</dbReference>
<dbReference type="SUPFAM" id="SSF54523">
    <property type="entry name" value="Pili subunits"/>
    <property type="match status" value="1"/>
</dbReference>
<dbReference type="InterPro" id="IPR012902">
    <property type="entry name" value="N_methyl_site"/>
</dbReference>
<evidence type="ECO:0000256" key="5">
    <source>
        <dbReference type="ARBA" id="ARBA00022519"/>
    </source>
</evidence>
<proteinExistence type="inferred from homology"/>
<comment type="subcellular location">
    <subcellularLocation>
        <location evidence="1">Cell inner membrane</location>
        <topology evidence="1">Single-pass membrane protein</topology>
    </subcellularLocation>
</comment>
<evidence type="ECO:0000256" key="9">
    <source>
        <dbReference type="ARBA" id="ARBA00025772"/>
    </source>
</evidence>
<sequence length="170" mass="18981">MDRNQQKALSLVELLIVLALLGILFTFAAPTFGKLLQDNRDEALRNLLRNQLQQTRVQAIMTNHQHWLCGSSDGTTCNGDWASHWLTVNANTSQVLQVYQLPTGNGLCWRGFGKDIKFQPNGTTPVSNGRFRLCRDGKTIWSLTINRQGRVRDSSAEMHPGCCPTTHTGT</sequence>
<dbReference type="GO" id="GO:0005886">
    <property type="term" value="C:plasma membrane"/>
    <property type="evidence" value="ECO:0007669"/>
    <property type="project" value="UniProtKB-SubCell"/>
</dbReference>
<keyword evidence="5" id="KW-0997">Cell inner membrane</keyword>
<evidence type="ECO:0000256" key="6">
    <source>
        <dbReference type="ARBA" id="ARBA00022692"/>
    </source>
</evidence>
<dbReference type="InterPro" id="IPR045584">
    <property type="entry name" value="Pilin-like"/>
</dbReference>
<dbReference type="InterPro" id="IPR022346">
    <property type="entry name" value="T2SS_GspH"/>
</dbReference>
<keyword evidence="4" id="KW-0488">Methylation</keyword>
<gene>
    <name evidence="12" type="ORF">EGJ44_05695</name>
</gene>
<feature type="domain" description="General secretion pathway GspH" evidence="11">
    <location>
        <begin position="46"/>
        <end position="149"/>
    </location>
</feature>
<protein>
    <recommendedName>
        <fullName evidence="2">Type II secretion system protein H</fullName>
    </recommendedName>
    <alternativeName>
        <fullName evidence="10">General secretion pathway protein H</fullName>
    </alternativeName>
</protein>
<dbReference type="Gene3D" id="3.55.40.10">
    <property type="entry name" value="minor pseudopilin epsh domain"/>
    <property type="match status" value="1"/>
</dbReference>
<evidence type="ECO:0000313" key="13">
    <source>
        <dbReference type="Proteomes" id="UP000272833"/>
    </source>
</evidence>
<keyword evidence="3" id="KW-1003">Cell membrane</keyword>
<accession>A0A3R8X6K1</accession>
<evidence type="ECO:0000256" key="3">
    <source>
        <dbReference type="ARBA" id="ARBA00022475"/>
    </source>
</evidence>
<dbReference type="EMBL" id="RHRS01000010">
    <property type="protein sequence ID" value="RRW38047.1"/>
    <property type="molecule type" value="Genomic_DNA"/>
</dbReference>
<keyword evidence="7" id="KW-1133">Transmembrane helix</keyword>
<keyword evidence="6" id="KW-0812">Transmembrane</keyword>
<evidence type="ECO:0000256" key="8">
    <source>
        <dbReference type="ARBA" id="ARBA00023136"/>
    </source>
</evidence>
<dbReference type="AlphaFoldDB" id="A0A3R8X6K1"/>
<dbReference type="Proteomes" id="UP000272833">
    <property type="component" value="Unassembled WGS sequence"/>
</dbReference>
<evidence type="ECO:0000256" key="2">
    <source>
        <dbReference type="ARBA" id="ARBA00021549"/>
    </source>
</evidence>
<comment type="caution">
    <text evidence="12">The sequence shown here is derived from an EMBL/GenBank/DDBJ whole genome shotgun (WGS) entry which is preliminary data.</text>
</comment>
<evidence type="ECO:0000259" key="11">
    <source>
        <dbReference type="Pfam" id="PF12019"/>
    </source>
</evidence>
<evidence type="ECO:0000256" key="10">
    <source>
        <dbReference type="ARBA" id="ARBA00030775"/>
    </source>
</evidence>
<organism evidence="12 13">
    <name type="scientific">Ectopseudomonas oleovorans</name>
    <name type="common">Pseudomonas oleovorans</name>
    <dbReference type="NCBI Taxonomy" id="301"/>
    <lineage>
        <taxon>Bacteria</taxon>
        <taxon>Pseudomonadati</taxon>
        <taxon>Pseudomonadota</taxon>
        <taxon>Gammaproteobacteria</taxon>
        <taxon>Pseudomonadales</taxon>
        <taxon>Pseudomonadaceae</taxon>
        <taxon>Ectopseudomonas</taxon>
    </lineage>
</organism>
<dbReference type="Pfam" id="PF07963">
    <property type="entry name" value="N_methyl"/>
    <property type="match status" value="1"/>
</dbReference>